<protein>
    <submittedName>
        <fullName evidence="5">MBL fold metallo-hydrolase</fullName>
    </submittedName>
</protein>
<dbReference type="InterPro" id="IPR001279">
    <property type="entry name" value="Metallo-B-lactamas"/>
</dbReference>
<evidence type="ECO:0000256" key="2">
    <source>
        <dbReference type="ARBA" id="ARBA00034301"/>
    </source>
</evidence>
<evidence type="ECO:0000256" key="3">
    <source>
        <dbReference type="ARBA" id="ARBA00048505"/>
    </source>
</evidence>
<evidence type="ECO:0000259" key="4">
    <source>
        <dbReference type="SMART" id="SM00849"/>
    </source>
</evidence>
<comment type="catalytic activity">
    <reaction evidence="1">
        <text>3',5'-cyclic CMP + H2O = CMP + H(+)</text>
        <dbReference type="Rhea" id="RHEA:72675"/>
        <dbReference type="ChEBI" id="CHEBI:15377"/>
        <dbReference type="ChEBI" id="CHEBI:15378"/>
        <dbReference type="ChEBI" id="CHEBI:58003"/>
        <dbReference type="ChEBI" id="CHEBI:60377"/>
    </reaction>
    <physiologicalReaction direction="left-to-right" evidence="1">
        <dbReference type="Rhea" id="RHEA:72676"/>
    </physiologicalReaction>
</comment>
<organism evidence="5 6">
    <name type="scientific">Paenibacillus chartarius</name>
    <dbReference type="NCBI Taxonomy" id="747481"/>
    <lineage>
        <taxon>Bacteria</taxon>
        <taxon>Bacillati</taxon>
        <taxon>Bacillota</taxon>
        <taxon>Bacilli</taxon>
        <taxon>Bacillales</taxon>
        <taxon>Paenibacillaceae</taxon>
        <taxon>Paenibacillus</taxon>
    </lineage>
</organism>
<reference evidence="5 6" key="1">
    <citation type="submission" date="2024-09" db="EMBL/GenBank/DDBJ databases">
        <authorList>
            <person name="Sun Q."/>
            <person name="Mori K."/>
        </authorList>
    </citation>
    <scope>NUCLEOTIDE SEQUENCE [LARGE SCALE GENOMIC DNA]</scope>
    <source>
        <strain evidence="5 6">CCM 7759</strain>
    </source>
</reference>
<evidence type="ECO:0000313" key="6">
    <source>
        <dbReference type="Proteomes" id="UP001589776"/>
    </source>
</evidence>
<dbReference type="EMBL" id="JBHLWN010000046">
    <property type="protein sequence ID" value="MFC0213150.1"/>
    <property type="molecule type" value="Genomic_DNA"/>
</dbReference>
<comment type="catalytic activity">
    <reaction evidence="3">
        <text>3',5'-cyclic UMP + H2O = UMP + H(+)</text>
        <dbReference type="Rhea" id="RHEA:70575"/>
        <dbReference type="ChEBI" id="CHEBI:15377"/>
        <dbReference type="ChEBI" id="CHEBI:15378"/>
        <dbReference type="ChEBI" id="CHEBI:57865"/>
        <dbReference type="ChEBI" id="CHEBI:184387"/>
    </reaction>
    <physiologicalReaction direction="left-to-right" evidence="3">
        <dbReference type="Rhea" id="RHEA:70576"/>
    </physiologicalReaction>
</comment>
<dbReference type="RefSeq" id="WP_377470411.1">
    <property type="nucleotide sequence ID" value="NZ_JBHLWN010000046.1"/>
</dbReference>
<feature type="domain" description="Metallo-beta-lactamase" evidence="4">
    <location>
        <begin position="19"/>
        <end position="221"/>
    </location>
</feature>
<name>A0ABV6DKI3_9BACL</name>
<evidence type="ECO:0000313" key="5">
    <source>
        <dbReference type="EMBL" id="MFC0213150.1"/>
    </source>
</evidence>
<comment type="caution">
    <text evidence="5">The sequence shown here is derived from an EMBL/GenBank/DDBJ whole genome shotgun (WGS) entry which is preliminary data.</text>
</comment>
<dbReference type="PANTHER" id="PTHR42663">
    <property type="entry name" value="HYDROLASE C777.06C-RELATED-RELATED"/>
    <property type="match status" value="1"/>
</dbReference>
<sequence length="247" mass="28094">MTVRIQMIGTGSAFAKKYYNNNALVYGTNFNLLIDCGVTAPRSLHDLQFPLDRLDGILITHQHADHIGGLEEIALRLCYSYGRKRIKLFLPEALEKPLWNHSLRGGLENVVEGFHGLSDYFDVVLMKENVNTPIADNLTIELIRTDHIQQKFSCSLIINDLLFYTADIVFTPALLKRIVEERGCKYIFHDCQLSSPGIVHAALSELLTLPEELQERITLMHYGDDMDLNAETGRMKFAVQHCLYELV</sequence>
<comment type="function">
    <text evidence="2">Counteracts the endogenous Pycsar antiviral defense system. Phosphodiesterase that enables metal-dependent hydrolysis of host cyclic nucleotide Pycsar defense signals such as cCMP and cUMP.</text>
</comment>
<dbReference type="PANTHER" id="PTHR42663:SF6">
    <property type="entry name" value="HYDROLASE C777.06C-RELATED"/>
    <property type="match status" value="1"/>
</dbReference>
<proteinExistence type="predicted"/>
<dbReference type="SUPFAM" id="SSF56281">
    <property type="entry name" value="Metallo-hydrolase/oxidoreductase"/>
    <property type="match status" value="1"/>
</dbReference>
<gene>
    <name evidence="5" type="ORF">ACFFK0_11910</name>
</gene>
<evidence type="ECO:0000256" key="1">
    <source>
        <dbReference type="ARBA" id="ARBA00034221"/>
    </source>
</evidence>
<dbReference type="Gene3D" id="3.60.15.10">
    <property type="entry name" value="Ribonuclease Z/Hydroxyacylglutathione hydrolase-like"/>
    <property type="match status" value="1"/>
</dbReference>
<dbReference type="InterPro" id="IPR036866">
    <property type="entry name" value="RibonucZ/Hydroxyglut_hydro"/>
</dbReference>
<accession>A0ABV6DKI3</accession>
<keyword evidence="6" id="KW-1185">Reference proteome</keyword>
<dbReference type="SMART" id="SM00849">
    <property type="entry name" value="Lactamase_B"/>
    <property type="match status" value="1"/>
</dbReference>
<dbReference type="Proteomes" id="UP001589776">
    <property type="component" value="Unassembled WGS sequence"/>
</dbReference>
<dbReference type="Pfam" id="PF23023">
    <property type="entry name" value="Anti-Pycsar_Apyc1"/>
    <property type="match status" value="1"/>
</dbReference>